<dbReference type="KEGG" id="plut:EI981_02895"/>
<dbReference type="AlphaFoldDB" id="A0A3S9UT80"/>
<reference evidence="6" key="1">
    <citation type="submission" date="2018-12" db="EMBL/GenBank/DDBJ databases">
        <title>Complete genome sequence of Paenibacillus sp. MBLB1234.</title>
        <authorList>
            <person name="Nam Y.-D."/>
            <person name="Kang J."/>
            <person name="Chung W.-H."/>
            <person name="Park Y.S."/>
        </authorList>
    </citation>
    <scope>NUCLEOTIDE SEQUENCE [LARGE SCALE GENOMIC DNA]</scope>
    <source>
        <strain evidence="6">MBLB1234</strain>
    </source>
</reference>
<dbReference type="EMBL" id="CP034346">
    <property type="protein sequence ID" value="AZS13525.1"/>
    <property type="molecule type" value="Genomic_DNA"/>
</dbReference>
<evidence type="ECO:0000313" key="6">
    <source>
        <dbReference type="Proteomes" id="UP000270678"/>
    </source>
</evidence>
<dbReference type="InterPro" id="IPR012533">
    <property type="entry name" value="YcnI-copper_dom"/>
</dbReference>
<evidence type="ECO:0000256" key="1">
    <source>
        <dbReference type="SAM" id="MobiDB-lite"/>
    </source>
</evidence>
<keyword evidence="2" id="KW-1133">Transmembrane helix</keyword>
<dbReference type="CDD" id="cd08545">
    <property type="entry name" value="YcnI_like"/>
    <property type="match status" value="1"/>
</dbReference>
<dbReference type="Pfam" id="PF07987">
    <property type="entry name" value="DUF1775"/>
    <property type="match status" value="1"/>
</dbReference>
<feature type="domain" description="YncI copper-binding" evidence="4">
    <location>
        <begin position="29"/>
        <end position="146"/>
    </location>
</feature>
<organism evidence="5 6">
    <name type="scientific">Paenibacillus lutimineralis</name>
    <dbReference type="NCBI Taxonomy" id="2707005"/>
    <lineage>
        <taxon>Bacteria</taxon>
        <taxon>Bacillati</taxon>
        <taxon>Bacillota</taxon>
        <taxon>Bacilli</taxon>
        <taxon>Bacillales</taxon>
        <taxon>Paenibacillaceae</taxon>
        <taxon>Paenibacillus</taxon>
    </lineage>
</organism>
<feature type="transmembrane region" description="Helical" evidence="2">
    <location>
        <begin position="220"/>
        <end position="238"/>
    </location>
</feature>
<feature type="compositionally biased region" description="Polar residues" evidence="1">
    <location>
        <begin position="153"/>
        <end position="168"/>
    </location>
</feature>
<gene>
    <name evidence="5" type="ORF">EI981_02895</name>
</gene>
<evidence type="ECO:0000313" key="5">
    <source>
        <dbReference type="EMBL" id="AZS13525.1"/>
    </source>
</evidence>
<evidence type="ECO:0000256" key="3">
    <source>
        <dbReference type="SAM" id="SignalP"/>
    </source>
</evidence>
<keyword evidence="2" id="KW-0812">Transmembrane</keyword>
<dbReference type="InterPro" id="IPR038507">
    <property type="entry name" value="YcnI-like_sf"/>
</dbReference>
<evidence type="ECO:0000256" key="2">
    <source>
        <dbReference type="SAM" id="Phobius"/>
    </source>
</evidence>
<keyword evidence="6" id="KW-1185">Reference proteome</keyword>
<dbReference type="Gene3D" id="2.60.40.2230">
    <property type="entry name" value="Uncharacterised protein YcnI-like PF07987, DUF1775"/>
    <property type="match status" value="1"/>
</dbReference>
<feature type="compositionally biased region" description="Low complexity" evidence="1">
    <location>
        <begin position="176"/>
        <end position="189"/>
    </location>
</feature>
<feature type="chain" id="PRO_5019404374" evidence="3">
    <location>
        <begin position="29"/>
        <end position="243"/>
    </location>
</feature>
<dbReference type="RefSeq" id="WP_126995281.1">
    <property type="nucleotide sequence ID" value="NZ_CP034346.1"/>
</dbReference>
<proteinExistence type="predicted"/>
<feature type="region of interest" description="Disordered" evidence="1">
    <location>
        <begin position="142"/>
        <end position="216"/>
    </location>
</feature>
<dbReference type="Proteomes" id="UP000270678">
    <property type="component" value="Chromosome"/>
</dbReference>
<dbReference type="OrthoDB" id="69896at2"/>
<sequence>MNKNFTRLTTLLSAAVLFLILFAGNASAHVTISPNSSAPGSWETYSIKIPSEKDLPTTKVALKVPEGFDFKQYRPVPDWKVELTKDESGQITTVIWSAEKDGIGPGEFQQFEFVGKNPDNEADLAWDAFQYYSDGSIVEWTGAEGSDKPHSITKITNDPQAGGTASQGNDHHDASSDSAAQSDSHNAQDTNSTNSSQGNAAQQTAEPAQGQGSGTSTTSIILSTAALIVSIIALFLALRRTKR</sequence>
<evidence type="ECO:0000259" key="4">
    <source>
        <dbReference type="Pfam" id="PF07987"/>
    </source>
</evidence>
<feature type="compositionally biased region" description="Polar residues" evidence="1">
    <location>
        <begin position="190"/>
        <end position="206"/>
    </location>
</feature>
<keyword evidence="3" id="KW-0732">Signal</keyword>
<feature type="signal peptide" evidence="3">
    <location>
        <begin position="1"/>
        <end position="28"/>
    </location>
</feature>
<name>A0A3S9UT80_9BACL</name>
<accession>A0A3S9UT80</accession>
<keyword evidence="2" id="KW-0472">Membrane</keyword>
<protein>
    <submittedName>
        <fullName evidence="5">DUF1775 domain-containing protein</fullName>
    </submittedName>
</protein>